<dbReference type="RefSeq" id="WP_046348815.1">
    <property type="nucleotide sequence ID" value="NZ_BBWU01000042.1"/>
</dbReference>
<feature type="domain" description="N-acetyltransferase" evidence="4">
    <location>
        <begin position="3"/>
        <end position="158"/>
    </location>
</feature>
<proteinExistence type="inferred from homology"/>
<dbReference type="InterPro" id="IPR016181">
    <property type="entry name" value="Acyl_CoA_acyltransferase"/>
</dbReference>
<evidence type="ECO:0000259" key="4">
    <source>
        <dbReference type="PROSITE" id="PS51186"/>
    </source>
</evidence>
<keyword evidence="3" id="KW-0012">Acyltransferase</keyword>
<comment type="similarity">
    <text evidence="1">Belongs to the acetyltransferase family.</text>
</comment>
<dbReference type="CDD" id="cd04301">
    <property type="entry name" value="NAT_SF"/>
    <property type="match status" value="1"/>
</dbReference>
<organism evidence="5 6">
    <name type="scientific">Sphingomonas changbaiensis NBRC 104936</name>
    <dbReference type="NCBI Taxonomy" id="1219043"/>
    <lineage>
        <taxon>Bacteria</taxon>
        <taxon>Pseudomonadati</taxon>
        <taxon>Pseudomonadota</taxon>
        <taxon>Alphaproteobacteria</taxon>
        <taxon>Sphingomonadales</taxon>
        <taxon>Sphingomonadaceae</taxon>
        <taxon>Sphingomonas</taxon>
    </lineage>
</organism>
<name>A0A0E9MSA7_9SPHN</name>
<dbReference type="AlphaFoldDB" id="A0A0E9MSA7"/>
<gene>
    <name evidence="5" type="ORF">SCH01S_42_00530</name>
</gene>
<dbReference type="InterPro" id="IPR000182">
    <property type="entry name" value="GNAT_dom"/>
</dbReference>
<accession>A0A0E9MSA7</accession>
<dbReference type="SUPFAM" id="SSF55729">
    <property type="entry name" value="Acyl-CoA N-acyltransferases (Nat)"/>
    <property type="match status" value="1"/>
</dbReference>
<dbReference type="InterPro" id="IPR051016">
    <property type="entry name" value="Diverse_Substrate_AcTransf"/>
</dbReference>
<dbReference type="PROSITE" id="PS51186">
    <property type="entry name" value="GNAT"/>
    <property type="match status" value="1"/>
</dbReference>
<dbReference type="PANTHER" id="PTHR10545:SF29">
    <property type="entry name" value="GH14572P-RELATED"/>
    <property type="match status" value="1"/>
</dbReference>
<dbReference type="FunFam" id="3.40.630.30:FF:000064">
    <property type="entry name" value="GNAT family acetyltransferase"/>
    <property type="match status" value="1"/>
</dbReference>
<sequence length="159" mass="17799">MTLDIRSARPGDEAQVLRLIKALAAYEREPDAVEATEETLRETLFGPGAQVFAFLAERDGKVVGLALWFLTYSTWTGRPSLYLEDLFVDGAARGHGVARALMTRLAQEAKARNCARMDWAVLDWNVDAMAFYERLGARRQTGWEPWRLHGAALDQLADS</sequence>
<dbReference type="EMBL" id="BBWU01000042">
    <property type="protein sequence ID" value="GAO40010.1"/>
    <property type="molecule type" value="Genomic_DNA"/>
</dbReference>
<dbReference type="OrthoDB" id="9805924at2"/>
<protein>
    <submittedName>
        <fullName evidence="5">Putative acetyltransferase</fullName>
    </submittedName>
</protein>
<keyword evidence="6" id="KW-1185">Reference proteome</keyword>
<evidence type="ECO:0000256" key="1">
    <source>
        <dbReference type="ARBA" id="ARBA00008694"/>
    </source>
</evidence>
<dbReference type="Pfam" id="PF00583">
    <property type="entry name" value="Acetyltransf_1"/>
    <property type="match status" value="1"/>
</dbReference>
<comment type="caution">
    <text evidence="5">The sequence shown here is derived from an EMBL/GenBank/DDBJ whole genome shotgun (WGS) entry which is preliminary data.</text>
</comment>
<dbReference type="Proteomes" id="UP000033202">
    <property type="component" value="Unassembled WGS sequence"/>
</dbReference>
<dbReference type="PANTHER" id="PTHR10545">
    <property type="entry name" value="DIAMINE N-ACETYLTRANSFERASE"/>
    <property type="match status" value="1"/>
</dbReference>
<keyword evidence="2 5" id="KW-0808">Transferase</keyword>
<evidence type="ECO:0000313" key="5">
    <source>
        <dbReference type="EMBL" id="GAO40010.1"/>
    </source>
</evidence>
<dbReference type="GO" id="GO:0008080">
    <property type="term" value="F:N-acetyltransferase activity"/>
    <property type="evidence" value="ECO:0007669"/>
    <property type="project" value="UniProtKB-ARBA"/>
</dbReference>
<dbReference type="STRING" id="1219043.SCH01S_42_00530"/>
<evidence type="ECO:0000256" key="3">
    <source>
        <dbReference type="ARBA" id="ARBA00023315"/>
    </source>
</evidence>
<reference evidence="5 6" key="1">
    <citation type="submission" date="2015-04" db="EMBL/GenBank/DDBJ databases">
        <title>Whole genome shotgun sequence of Sphingomonas changbaiensis NBRC 104936.</title>
        <authorList>
            <person name="Katano-Makiyama Y."/>
            <person name="Hosoyama A."/>
            <person name="Hashimoto M."/>
            <person name="Noguchi M."/>
            <person name="Tsuchikane K."/>
            <person name="Ohji S."/>
            <person name="Yamazoe A."/>
            <person name="Ichikawa N."/>
            <person name="Kimura A."/>
            <person name="Fujita N."/>
        </authorList>
    </citation>
    <scope>NUCLEOTIDE SEQUENCE [LARGE SCALE GENOMIC DNA]</scope>
    <source>
        <strain evidence="5 6">NBRC 104936</strain>
    </source>
</reference>
<dbReference type="Gene3D" id="3.40.630.30">
    <property type="match status" value="1"/>
</dbReference>
<evidence type="ECO:0000313" key="6">
    <source>
        <dbReference type="Proteomes" id="UP000033202"/>
    </source>
</evidence>
<evidence type="ECO:0000256" key="2">
    <source>
        <dbReference type="ARBA" id="ARBA00022679"/>
    </source>
</evidence>